<dbReference type="Gene3D" id="2.40.160.60">
    <property type="entry name" value="Outer membrane protein transport protein (OMPP1/FadL/TodX)"/>
    <property type="match status" value="1"/>
</dbReference>
<gene>
    <name evidence="2" type="ORF">AUJ95_07835</name>
</gene>
<dbReference type="EMBL" id="MNYI01000200">
    <property type="protein sequence ID" value="OIP37705.1"/>
    <property type="molecule type" value="Genomic_DNA"/>
</dbReference>
<evidence type="ECO:0000256" key="1">
    <source>
        <dbReference type="SAM" id="SignalP"/>
    </source>
</evidence>
<dbReference type="SUPFAM" id="SSF56935">
    <property type="entry name" value="Porins"/>
    <property type="match status" value="1"/>
</dbReference>
<proteinExistence type="predicted"/>
<accession>A0A1J5DNB9</accession>
<evidence type="ECO:0008006" key="4">
    <source>
        <dbReference type="Google" id="ProtNLM"/>
    </source>
</evidence>
<dbReference type="Proteomes" id="UP000183085">
    <property type="component" value="Unassembled WGS sequence"/>
</dbReference>
<keyword evidence="1" id="KW-0732">Signal</keyword>
<organism evidence="2 3">
    <name type="scientific">Candidatus Desantisbacteria bacterium CG2_30_40_21</name>
    <dbReference type="NCBI Taxonomy" id="1817895"/>
    <lineage>
        <taxon>Bacteria</taxon>
        <taxon>Candidatus Desantisiibacteriota</taxon>
    </lineage>
</organism>
<evidence type="ECO:0000313" key="2">
    <source>
        <dbReference type="EMBL" id="OIP37705.1"/>
    </source>
</evidence>
<feature type="chain" id="PRO_5012543337" description="PorV/PorQ family protein" evidence="1">
    <location>
        <begin position="21"/>
        <end position="295"/>
    </location>
</feature>
<dbReference type="STRING" id="1817895.AUJ95_07835"/>
<dbReference type="AlphaFoldDB" id="A0A1J5DNB9"/>
<protein>
    <recommendedName>
        <fullName evidence="4">PorV/PorQ family protein</fullName>
    </recommendedName>
</protein>
<dbReference type="NCBIfam" id="NF033709">
    <property type="entry name" value="PorV_fam"/>
    <property type="match status" value="1"/>
</dbReference>
<reference evidence="2 3" key="1">
    <citation type="journal article" date="2016" name="Environ. Microbiol.">
        <title>Genomic resolution of a cold subsurface aquifer community provides metabolic insights for novel microbes adapted to high CO concentrations.</title>
        <authorList>
            <person name="Probst A.J."/>
            <person name="Castelle C.J."/>
            <person name="Singh A."/>
            <person name="Brown C.T."/>
            <person name="Anantharaman K."/>
            <person name="Sharon I."/>
            <person name="Hug L.A."/>
            <person name="Burstein D."/>
            <person name="Emerson J.B."/>
            <person name="Thomas B.C."/>
            <person name="Banfield J.F."/>
        </authorList>
    </citation>
    <scope>NUCLEOTIDE SEQUENCE [LARGE SCALE GENOMIC DNA]</scope>
    <source>
        <strain evidence="2">CG2_30_40_21</strain>
    </source>
</reference>
<name>A0A1J5DNB9_9BACT</name>
<feature type="signal peptide" evidence="1">
    <location>
        <begin position="1"/>
        <end position="20"/>
    </location>
</feature>
<comment type="caution">
    <text evidence="2">The sequence shown here is derived from an EMBL/GenBank/DDBJ whole genome shotgun (WGS) entry which is preliminary data.</text>
</comment>
<evidence type="ECO:0000313" key="3">
    <source>
        <dbReference type="Proteomes" id="UP000183085"/>
    </source>
</evidence>
<sequence>MQSGLFFLLILLTIVANAHAGTGAEVLRFPIGARANGMAEAQTAVVSGIDAIYSNPACLAKCWCKEASFSCIDGLMDMSVSSLLYGQPTRKGYVAGGLTSLNGGRADIYWHDGSIDDIQPESDWVAIMAYGRKFSENNCIGYGLKIIHSNLAERETAIGFGLDIGWLYQKKGFSTALALSNAGIGLKYYKKRDDLPLCLRFGMGGEVYARKSNSLLLVGDLIWYNNEDLGLSAGLEYNYANILFLRTGYKVPDNKYTLGLGWKVVHYQLDYAYYPLENLESNHRVSLKVLLPSKE</sequence>